<dbReference type="EMBL" id="JAACJO010000002">
    <property type="protein sequence ID" value="KAF5362204.1"/>
    <property type="molecule type" value="Genomic_DNA"/>
</dbReference>
<evidence type="ECO:0000313" key="1">
    <source>
        <dbReference type="EMBL" id="KAF5362204.1"/>
    </source>
</evidence>
<evidence type="ECO:0000313" key="2">
    <source>
        <dbReference type="Proteomes" id="UP000559027"/>
    </source>
</evidence>
<dbReference type="AlphaFoldDB" id="A0A8H5GC35"/>
<dbReference type="InterPro" id="IPR032675">
    <property type="entry name" value="LRR_dom_sf"/>
</dbReference>
<comment type="caution">
    <text evidence="1">The sequence shown here is derived from an EMBL/GenBank/DDBJ whole genome shotgun (WGS) entry which is preliminary data.</text>
</comment>
<name>A0A8H5GC35_9AGAR</name>
<sequence>MISELDAFHSSSLLSTAPPDVISIEKRLEEIRFEIQKRRHERSSLLQEINETNSPGGRNLPSDILSLIFQHACPQSDFYVRNFESQMPDGSRGIPFMGPDQDKLNPDLNGPYLPVVFGSVSSYWREVVQSTPSIWSTLVVEIRERTAKSHASLLQLYLRRCQPLRLGIELDFRRVGLDTEQFSKDSSNHTRLVNHIRDVLYPVADALFRAENVGRISHLRLMAPPYEWLSLLSKAPPQVELCLGWTPVTSLDTSPLIISPSIFPGLQTLHIVSFPQFSIPSTFPSIIQLDLTRVPVGLCFDVLSSCPNLEECRLRHLTTAAKRHIAPSFTPITLTRLRDLEWTLPMYDSTTPAVPVYILTPTLRRIKWDAHNDNAEKVSEFIKFFSHAPQSMETIHLSGDLVKTTPEEALFDTFTSASQLRYIYLEEQRDLLKVLPFIQVLAEGFSESPSVFLPQLDTIKFIFNQGIVDGLRRPRVLGFIIELITLLVVRHEANQDAPLTLDFNVNFEWPEEGGGLKEVVEVYSTAEKGLVLDIREKGRPIPWVEFVKKKAAEHGDEC</sequence>
<dbReference type="OrthoDB" id="2887988at2759"/>
<organism evidence="1 2">
    <name type="scientific">Leucocoprinus leucothites</name>
    <dbReference type="NCBI Taxonomy" id="201217"/>
    <lineage>
        <taxon>Eukaryota</taxon>
        <taxon>Fungi</taxon>
        <taxon>Dikarya</taxon>
        <taxon>Basidiomycota</taxon>
        <taxon>Agaricomycotina</taxon>
        <taxon>Agaricomycetes</taxon>
        <taxon>Agaricomycetidae</taxon>
        <taxon>Agaricales</taxon>
        <taxon>Agaricineae</taxon>
        <taxon>Agaricaceae</taxon>
        <taxon>Leucocoprinus</taxon>
    </lineage>
</organism>
<dbReference type="Proteomes" id="UP000559027">
    <property type="component" value="Unassembled WGS sequence"/>
</dbReference>
<protein>
    <recommendedName>
        <fullName evidence="3">F-box domain-containing protein</fullName>
    </recommendedName>
</protein>
<dbReference type="Gene3D" id="3.80.10.10">
    <property type="entry name" value="Ribonuclease Inhibitor"/>
    <property type="match status" value="1"/>
</dbReference>
<gene>
    <name evidence="1" type="ORF">D9756_002699</name>
</gene>
<accession>A0A8H5GC35</accession>
<proteinExistence type="predicted"/>
<evidence type="ECO:0008006" key="3">
    <source>
        <dbReference type="Google" id="ProtNLM"/>
    </source>
</evidence>
<keyword evidence="2" id="KW-1185">Reference proteome</keyword>
<reference evidence="1 2" key="1">
    <citation type="journal article" date="2020" name="ISME J.">
        <title>Uncovering the hidden diversity of litter-decomposition mechanisms in mushroom-forming fungi.</title>
        <authorList>
            <person name="Floudas D."/>
            <person name="Bentzer J."/>
            <person name="Ahren D."/>
            <person name="Johansson T."/>
            <person name="Persson P."/>
            <person name="Tunlid A."/>
        </authorList>
    </citation>
    <scope>NUCLEOTIDE SEQUENCE [LARGE SCALE GENOMIC DNA]</scope>
    <source>
        <strain evidence="1 2">CBS 146.42</strain>
    </source>
</reference>
<dbReference type="SUPFAM" id="SSF52047">
    <property type="entry name" value="RNI-like"/>
    <property type="match status" value="1"/>
</dbReference>